<evidence type="ECO:0000313" key="3">
    <source>
        <dbReference type="Proteomes" id="UP000830401"/>
    </source>
</evidence>
<accession>A0ABY4GDU4</accession>
<evidence type="ECO:0000313" key="2">
    <source>
        <dbReference type="EMBL" id="UOQ68734.1"/>
    </source>
</evidence>
<protein>
    <submittedName>
        <fullName evidence="2">BLUF domain-containing protein</fullName>
    </submittedName>
</protein>
<dbReference type="Gene3D" id="3.30.70.100">
    <property type="match status" value="1"/>
</dbReference>
<sequence>MELLLLHHRSSTQALTLLDSTVLRQSVPEHLLIKSYQHGERINEQALDLRETSLYQLVYESQTTPPLPKLTQLRDILLRSRCYNTEHHITGLLLCSEGRFVQLLEGTEADVQELFAAIKQDRRHKQVQLLHQGVAQKRCFPEWSMGFGQVPAADLNQLIRAIQVRQPVRELCFKDPCLQALWQAVRVAGSNV</sequence>
<dbReference type="PROSITE" id="PS50925">
    <property type="entry name" value="BLUF"/>
    <property type="match status" value="1"/>
</dbReference>
<reference evidence="2" key="1">
    <citation type="submission" date="2022-04" db="EMBL/GenBank/DDBJ databases">
        <title>Hymenobacter sp. isolated from the air.</title>
        <authorList>
            <person name="Won M."/>
            <person name="Lee C.-M."/>
            <person name="Woen H.-Y."/>
            <person name="Kwon S.-W."/>
        </authorList>
    </citation>
    <scope>NUCLEOTIDE SEQUENCE</scope>
    <source>
        <strain evidence="2">5420S-77</strain>
        <plasmid evidence="2">unnamed1</plasmid>
    </source>
</reference>
<dbReference type="Pfam" id="PF04940">
    <property type="entry name" value="BLUF"/>
    <property type="match status" value="1"/>
</dbReference>
<keyword evidence="2" id="KW-0614">Plasmid</keyword>
<geneLocation type="plasmid" evidence="2 3">
    <name>unnamed1</name>
</geneLocation>
<evidence type="ECO:0000259" key="1">
    <source>
        <dbReference type="PROSITE" id="PS50925"/>
    </source>
</evidence>
<dbReference type="EMBL" id="CP095062">
    <property type="protein sequence ID" value="UOQ68734.1"/>
    <property type="molecule type" value="Genomic_DNA"/>
</dbReference>
<feature type="domain" description="BLUF" evidence="1">
    <location>
        <begin position="54"/>
        <end position="146"/>
    </location>
</feature>
<dbReference type="Proteomes" id="UP000830401">
    <property type="component" value="Plasmid unnamed1"/>
</dbReference>
<keyword evidence="3" id="KW-1185">Reference proteome</keyword>
<dbReference type="SUPFAM" id="SSF54975">
    <property type="entry name" value="Acylphosphatase/BLUF domain-like"/>
    <property type="match status" value="1"/>
</dbReference>
<dbReference type="InterPro" id="IPR036046">
    <property type="entry name" value="Acylphosphatase-like_dom_sf"/>
</dbReference>
<proteinExistence type="predicted"/>
<name>A0ABY4GDU4_9BACT</name>
<dbReference type="InterPro" id="IPR007024">
    <property type="entry name" value="BLUF_domain"/>
</dbReference>
<organism evidence="2 3">
    <name type="scientific">Hymenobacter volaticus</name>
    <dbReference type="NCBI Taxonomy" id="2932254"/>
    <lineage>
        <taxon>Bacteria</taxon>
        <taxon>Pseudomonadati</taxon>
        <taxon>Bacteroidota</taxon>
        <taxon>Cytophagia</taxon>
        <taxon>Cytophagales</taxon>
        <taxon>Hymenobacteraceae</taxon>
        <taxon>Hymenobacter</taxon>
    </lineage>
</organism>
<gene>
    <name evidence="2" type="ORF">MUN86_23775</name>
</gene>
<dbReference type="RefSeq" id="WP_245126224.1">
    <property type="nucleotide sequence ID" value="NZ_CP095062.1"/>
</dbReference>
<dbReference type="SMART" id="SM01034">
    <property type="entry name" value="BLUF"/>
    <property type="match status" value="1"/>
</dbReference>